<proteinExistence type="predicted"/>
<reference evidence="2 3" key="2">
    <citation type="submission" date="2018-11" db="EMBL/GenBank/DDBJ databases">
        <authorList>
            <consortium name="Pathogen Informatics"/>
        </authorList>
    </citation>
    <scope>NUCLEOTIDE SEQUENCE [LARGE SCALE GENOMIC DNA]</scope>
</reference>
<evidence type="ECO:0000313" key="3">
    <source>
        <dbReference type="Proteomes" id="UP000267096"/>
    </source>
</evidence>
<evidence type="ECO:0000313" key="4">
    <source>
        <dbReference type="WBParaSite" id="ASIM_0000290701-mRNA-1"/>
    </source>
</evidence>
<dbReference type="EMBL" id="UYRR01003874">
    <property type="protein sequence ID" value="VDK20541.1"/>
    <property type="molecule type" value="Genomic_DNA"/>
</dbReference>
<evidence type="ECO:0000313" key="2">
    <source>
        <dbReference type="EMBL" id="VDK20541.1"/>
    </source>
</evidence>
<reference evidence="4" key="1">
    <citation type="submission" date="2017-02" db="UniProtKB">
        <authorList>
            <consortium name="WormBaseParasite"/>
        </authorList>
    </citation>
    <scope>IDENTIFICATION</scope>
</reference>
<dbReference type="AlphaFoldDB" id="A0A0M3J5S5"/>
<feature type="compositionally biased region" description="Basic and acidic residues" evidence="1">
    <location>
        <begin position="62"/>
        <end position="73"/>
    </location>
</feature>
<keyword evidence="3" id="KW-1185">Reference proteome</keyword>
<accession>A0A0M3J5S5</accession>
<feature type="region of interest" description="Disordered" evidence="1">
    <location>
        <begin position="1"/>
        <end position="84"/>
    </location>
</feature>
<feature type="compositionally biased region" description="Basic and acidic residues" evidence="1">
    <location>
        <begin position="1"/>
        <end position="14"/>
    </location>
</feature>
<protein>
    <submittedName>
        <fullName evidence="2 4">Uncharacterized protein</fullName>
    </submittedName>
</protein>
<dbReference type="Proteomes" id="UP000267096">
    <property type="component" value="Unassembled WGS sequence"/>
</dbReference>
<dbReference type="WBParaSite" id="ASIM_0000290701-mRNA-1">
    <property type="protein sequence ID" value="ASIM_0000290701-mRNA-1"/>
    <property type="gene ID" value="ASIM_0000290701"/>
</dbReference>
<sequence length="110" mass="12354">MSSDEQRTDSETTKRTTGSIDRLKASNIKSNKSKSSDHRQNKLAKVGKQEGIDEDEQEEETERNGDSNEENKCENASGSNQKIESNVEIINVTVERQQTVQHQSSEVCLI</sequence>
<organism evidence="4">
    <name type="scientific">Anisakis simplex</name>
    <name type="common">Herring worm</name>
    <dbReference type="NCBI Taxonomy" id="6269"/>
    <lineage>
        <taxon>Eukaryota</taxon>
        <taxon>Metazoa</taxon>
        <taxon>Ecdysozoa</taxon>
        <taxon>Nematoda</taxon>
        <taxon>Chromadorea</taxon>
        <taxon>Rhabditida</taxon>
        <taxon>Spirurina</taxon>
        <taxon>Ascaridomorpha</taxon>
        <taxon>Ascaridoidea</taxon>
        <taxon>Anisakidae</taxon>
        <taxon>Anisakis</taxon>
        <taxon>Anisakis simplex complex</taxon>
    </lineage>
</organism>
<feature type="compositionally biased region" description="Polar residues" evidence="1">
    <location>
        <begin position="74"/>
        <end position="84"/>
    </location>
</feature>
<name>A0A0M3J5S5_ANISI</name>
<feature type="compositionally biased region" description="Acidic residues" evidence="1">
    <location>
        <begin position="52"/>
        <end position="61"/>
    </location>
</feature>
<gene>
    <name evidence="2" type="ORF">ASIM_LOCUS2758</name>
</gene>
<evidence type="ECO:0000256" key="1">
    <source>
        <dbReference type="SAM" id="MobiDB-lite"/>
    </source>
</evidence>